<name>A0ABZ3F4T1_9HELI</name>
<keyword evidence="3" id="KW-1185">Reference proteome</keyword>
<sequence>MATNLGLDLRETDNSKSTSAATIGDNSYFVDNGINLDLSGAVVDTSTKLGLMGEDLHAIGNIISGITNNAFSAILGITAQNKEAVIEATKGNGSLGIQTSNMFKTPYMWWVLLGVLLIVFKIKGRK</sequence>
<evidence type="ECO:0000313" key="3">
    <source>
        <dbReference type="Proteomes" id="UP001434737"/>
    </source>
</evidence>
<gene>
    <name evidence="2" type="ORF">V3I05_00340</name>
</gene>
<evidence type="ECO:0000313" key="2">
    <source>
        <dbReference type="EMBL" id="XAM18178.1"/>
    </source>
</evidence>
<dbReference type="EMBL" id="CP145316">
    <property type="protein sequence ID" value="XAM18178.1"/>
    <property type="molecule type" value="Genomic_DNA"/>
</dbReference>
<accession>A0ABZ3F4T1</accession>
<evidence type="ECO:0000256" key="1">
    <source>
        <dbReference type="SAM" id="Phobius"/>
    </source>
</evidence>
<keyword evidence="1" id="KW-0812">Transmembrane</keyword>
<protein>
    <submittedName>
        <fullName evidence="2">Uncharacterized protein</fullName>
    </submittedName>
</protein>
<keyword evidence="1" id="KW-1133">Transmembrane helix</keyword>
<dbReference type="RefSeq" id="WP_343353662.1">
    <property type="nucleotide sequence ID" value="NZ_CP145316.1"/>
</dbReference>
<keyword evidence="1" id="KW-0472">Membrane</keyword>
<reference evidence="2 3" key="1">
    <citation type="submission" date="2024-02" db="EMBL/GenBank/DDBJ databases">
        <title>Genome and pathogenicity analysis of Helicobacter mastomyrinus isolated from mice.</title>
        <authorList>
            <person name="Zhu L."/>
        </authorList>
    </citation>
    <scope>NUCLEOTIDE SEQUENCE [LARGE SCALE GENOMIC DNA]</scope>
    <source>
        <strain evidence="2 3">Hm-17</strain>
    </source>
</reference>
<proteinExistence type="predicted"/>
<organism evidence="2 3">
    <name type="scientific">Helicobacter mastomyrinus</name>
    <dbReference type="NCBI Taxonomy" id="287948"/>
    <lineage>
        <taxon>Bacteria</taxon>
        <taxon>Pseudomonadati</taxon>
        <taxon>Campylobacterota</taxon>
        <taxon>Epsilonproteobacteria</taxon>
        <taxon>Campylobacterales</taxon>
        <taxon>Helicobacteraceae</taxon>
        <taxon>Helicobacter</taxon>
    </lineage>
</organism>
<feature type="transmembrane region" description="Helical" evidence="1">
    <location>
        <begin position="107"/>
        <end position="124"/>
    </location>
</feature>
<dbReference type="Proteomes" id="UP001434737">
    <property type="component" value="Chromosome"/>
</dbReference>